<sequence>MKLASLKSGRDGRLVVVSHDLAWCADARDAAPTLQAALDDWDRAEPILRAIAASLESGGQARERFHEHEAMSPLPRAYQWADGSAYVNHVELVRRARGAELPASFWTDPLMYQGGSDGFLGPRDPIPLADEAWGCDMEGEVAVITGDVPLGASREEALAAVRLVMLVNDVSLRNLIPNELGKGFGFFQSKPASAFSPVAVTPDELGAAWNGGKLHGALEVSLNGALMGEADAGIDMTFDFGTLVAHAARTRALCAGTIVGSGTVSNKGEDGGPGRPIGEGGKGYSCLAEVRTVETILTGAPKTPFLRPGDVVRIEMRGAHGSIFGAIEQTVGE</sequence>
<feature type="domain" description="Fumarylacetoacetase-like C-terminal" evidence="1">
    <location>
        <begin position="80"/>
        <end position="331"/>
    </location>
</feature>
<dbReference type="Pfam" id="PF01557">
    <property type="entry name" value="FAA_hydrolase"/>
    <property type="match status" value="1"/>
</dbReference>
<dbReference type="InterPro" id="IPR011234">
    <property type="entry name" value="Fumarylacetoacetase-like_C"/>
</dbReference>
<dbReference type="AlphaFoldDB" id="A0A975G2U2"/>
<protein>
    <submittedName>
        <fullName evidence="3">Fumarylacetoacetate hydrolase family protein</fullName>
    </submittedName>
</protein>
<dbReference type="GO" id="GO:0016787">
    <property type="term" value="F:hydrolase activity"/>
    <property type="evidence" value="ECO:0007669"/>
    <property type="project" value="UniProtKB-KW"/>
</dbReference>
<keyword evidence="4" id="KW-1185">Reference proteome</keyword>
<keyword evidence="3" id="KW-0378">Hydrolase</keyword>
<proteinExistence type="predicted"/>
<dbReference type="Gene3D" id="3.90.850.10">
    <property type="entry name" value="Fumarylacetoacetase-like, C-terminal domain"/>
    <property type="match status" value="1"/>
</dbReference>
<evidence type="ECO:0000259" key="2">
    <source>
        <dbReference type="Pfam" id="PF18288"/>
    </source>
</evidence>
<dbReference type="InterPro" id="IPR041072">
    <property type="entry name" value="FAA_hydro_N"/>
</dbReference>
<evidence type="ECO:0000259" key="1">
    <source>
        <dbReference type="Pfam" id="PF01557"/>
    </source>
</evidence>
<evidence type="ECO:0000313" key="3">
    <source>
        <dbReference type="EMBL" id="QUD90110.1"/>
    </source>
</evidence>
<organism evidence="3 4">
    <name type="scientific">Phenylobacterium montanum</name>
    <dbReference type="NCBI Taxonomy" id="2823693"/>
    <lineage>
        <taxon>Bacteria</taxon>
        <taxon>Pseudomonadati</taxon>
        <taxon>Pseudomonadota</taxon>
        <taxon>Alphaproteobacteria</taxon>
        <taxon>Caulobacterales</taxon>
        <taxon>Caulobacteraceae</taxon>
        <taxon>Phenylobacterium</taxon>
    </lineage>
</organism>
<dbReference type="PANTHER" id="PTHR43211">
    <property type="entry name" value="FUMARYLACETOACETATE HYDROLASE"/>
    <property type="match status" value="1"/>
</dbReference>
<accession>A0A975G2U2</accession>
<dbReference type="Proteomes" id="UP000676409">
    <property type="component" value="Chromosome"/>
</dbReference>
<dbReference type="SUPFAM" id="SSF56529">
    <property type="entry name" value="FAH"/>
    <property type="match status" value="1"/>
</dbReference>
<dbReference type="PANTHER" id="PTHR43211:SF1">
    <property type="entry name" value="BLL6422 PROTEIN"/>
    <property type="match status" value="1"/>
</dbReference>
<dbReference type="KEGG" id="caul:KCG34_09705"/>
<dbReference type="InterPro" id="IPR036663">
    <property type="entry name" value="Fumarylacetoacetase_C_sf"/>
</dbReference>
<feature type="domain" description="Fumarylacetoacetase N-terminal" evidence="2">
    <location>
        <begin position="1"/>
        <end position="76"/>
    </location>
</feature>
<gene>
    <name evidence="3" type="ORF">KCG34_09705</name>
</gene>
<evidence type="ECO:0000313" key="4">
    <source>
        <dbReference type="Proteomes" id="UP000676409"/>
    </source>
</evidence>
<name>A0A975G2U2_9CAUL</name>
<dbReference type="RefSeq" id="WP_211940161.1">
    <property type="nucleotide sequence ID" value="NZ_CP073078.1"/>
</dbReference>
<dbReference type="Pfam" id="PF18288">
    <property type="entry name" value="FAA_hydro_N_2"/>
    <property type="match status" value="1"/>
</dbReference>
<reference evidence="3" key="1">
    <citation type="submission" date="2021-04" db="EMBL/GenBank/DDBJ databases">
        <title>The complete genome sequence of Caulobacter sp. S6.</title>
        <authorList>
            <person name="Tang Y."/>
            <person name="Ouyang W."/>
            <person name="Liu Q."/>
            <person name="Huang B."/>
            <person name="Guo Z."/>
            <person name="Lei P."/>
        </authorList>
    </citation>
    <scope>NUCLEOTIDE SEQUENCE</scope>
    <source>
        <strain evidence="3">S6</strain>
    </source>
</reference>
<dbReference type="EMBL" id="CP073078">
    <property type="protein sequence ID" value="QUD90110.1"/>
    <property type="molecule type" value="Genomic_DNA"/>
</dbReference>